<dbReference type="EMBL" id="JACBYE010000060">
    <property type="protein sequence ID" value="NYS95202.1"/>
    <property type="molecule type" value="Genomic_DNA"/>
</dbReference>
<feature type="transmembrane region" description="Helical" evidence="6">
    <location>
        <begin position="254"/>
        <end position="276"/>
    </location>
</feature>
<dbReference type="RefSeq" id="WP_179914412.1">
    <property type="nucleotide sequence ID" value="NZ_JACBYE010000060.1"/>
</dbReference>
<keyword evidence="4 6" id="KW-1133">Transmembrane helix</keyword>
<evidence type="ECO:0000313" key="9">
    <source>
        <dbReference type="Proteomes" id="UP000561011"/>
    </source>
</evidence>
<comment type="caution">
    <text evidence="8">The sequence shown here is derived from an EMBL/GenBank/DDBJ whole genome shotgun (WGS) entry which is preliminary data.</text>
</comment>
<gene>
    <name evidence="8" type="ORF">HZZ10_16930</name>
</gene>
<dbReference type="Pfam" id="PF02687">
    <property type="entry name" value="FtsX"/>
    <property type="match status" value="1"/>
</dbReference>
<dbReference type="InterPro" id="IPR003838">
    <property type="entry name" value="ABC3_permease_C"/>
</dbReference>
<dbReference type="GO" id="GO:0005886">
    <property type="term" value="C:plasma membrane"/>
    <property type="evidence" value="ECO:0007669"/>
    <property type="project" value="UniProtKB-SubCell"/>
</dbReference>
<evidence type="ECO:0000313" key="8">
    <source>
        <dbReference type="EMBL" id="NYS95202.1"/>
    </source>
</evidence>
<evidence type="ECO:0000256" key="1">
    <source>
        <dbReference type="ARBA" id="ARBA00004651"/>
    </source>
</evidence>
<organism evidence="8 9">
    <name type="scientific">Sanguibacter inulinus</name>
    <dbReference type="NCBI Taxonomy" id="60922"/>
    <lineage>
        <taxon>Bacteria</taxon>
        <taxon>Bacillati</taxon>
        <taxon>Actinomycetota</taxon>
        <taxon>Actinomycetes</taxon>
        <taxon>Micrococcales</taxon>
        <taxon>Sanguibacteraceae</taxon>
        <taxon>Sanguibacter</taxon>
    </lineage>
</organism>
<accession>A0A853F045</accession>
<dbReference type="AlphaFoldDB" id="A0A853F045"/>
<keyword evidence="9" id="KW-1185">Reference proteome</keyword>
<evidence type="ECO:0000259" key="7">
    <source>
        <dbReference type="Pfam" id="PF02687"/>
    </source>
</evidence>
<feature type="transmembrane region" description="Helical" evidence="6">
    <location>
        <begin position="337"/>
        <end position="363"/>
    </location>
</feature>
<name>A0A853F045_9MICO</name>
<keyword evidence="2" id="KW-1003">Cell membrane</keyword>
<evidence type="ECO:0000256" key="2">
    <source>
        <dbReference type="ARBA" id="ARBA00022475"/>
    </source>
</evidence>
<comment type="subcellular location">
    <subcellularLocation>
        <location evidence="1">Cell membrane</location>
        <topology evidence="1">Multi-pass membrane protein</topology>
    </subcellularLocation>
</comment>
<sequence>MRRSSARDVVEHAVLSVLRTPGRALAFGAAAFVAAALLTLGLTDAASRQADVTGTFDALSAQTVQVTLPLRGSPYTTLTAEQIDAIRQVDGVTGVAWGSSRPTLVRTTTGAVTSLRSWTVDGDLDVLELETSGHDGPLTKTTLAGGASPVVGPDTRRFDHVVVGGRSTMLGGVITGSPVIGALLDAVVSTGDGTPPTLSAEGEIVVRVSSGWAPVVAPRLATLLAPGNETSVLVRYPPDAAGLRSGVLGSVDSLVYVASAAILVLGAGAVMVGTFFRVLSERRLLGLYRAIGGSASFVVLTITVEAAIVGTVGSLLGTTVGLGVAATRSLVDGTVLVVPWLLVGGGVVIGLVTNALGAVIPALRTVRESPLSAIRSR</sequence>
<keyword evidence="3 6" id="KW-0812">Transmembrane</keyword>
<protein>
    <submittedName>
        <fullName evidence="8">ABC transporter permease</fullName>
    </submittedName>
</protein>
<evidence type="ECO:0000256" key="4">
    <source>
        <dbReference type="ARBA" id="ARBA00022989"/>
    </source>
</evidence>
<evidence type="ECO:0000256" key="3">
    <source>
        <dbReference type="ARBA" id="ARBA00022692"/>
    </source>
</evidence>
<evidence type="ECO:0000256" key="6">
    <source>
        <dbReference type="SAM" id="Phobius"/>
    </source>
</evidence>
<dbReference type="Proteomes" id="UP000561011">
    <property type="component" value="Unassembled WGS sequence"/>
</dbReference>
<feature type="transmembrane region" description="Helical" evidence="6">
    <location>
        <begin position="297"/>
        <end position="317"/>
    </location>
</feature>
<reference evidence="8 9" key="1">
    <citation type="submission" date="2020-07" db="EMBL/GenBank/DDBJ databases">
        <title>MOT database genomes.</title>
        <authorList>
            <person name="Joseph S."/>
            <person name="Aduse-Opoku J."/>
            <person name="Hashim A."/>
            <person name="Wade W."/>
            <person name="Curtis M."/>
        </authorList>
    </citation>
    <scope>NUCLEOTIDE SEQUENCE [LARGE SCALE GENOMIC DNA]</scope>
    <source>
        <strain evidence="8 9">DSM 100099</strain>
    </source>
</reference>
<proteinExistence type="predicted"/>
<evidence type="ECO:0000256" key="5">
    <source>
        <dbReference type="ARBA" id="ARBA00023136"/>
    </source>
</evidence>
<keyword evidence="5 6" id="KW-0472">Membrane</keyword>
<feature type="domain" description="ABC3 transporter permease C-terminal" evidence="7">
    <location>
        <begin position="257"/>
        <end position="370"/>
    </location>
</feature>